<dbReference type="Pfam" id="PF05019">
    <property type="entry name" value="Coq4"/>
    <property type="match status" value="1"/>
</dbReference>
<dbReference type="AlphaFoldDB" id="A0A7J5YKP0"/>
<dbReference type="Proteomes" id="UP000518266">
    <property type="component" value="Unassembled WGS sequence"/>
</dbReference>
<sequence>MDTFRMSQQGQILVIHSVKESSHVRDESESICVHQVHSSSTRFTDSCYDGLYPGHIHTTPIQKALLAVGSGVAALQNPYRHDTKSQGTVVSSHSAPRSYIVDGPSGTIRRTDTILSLFQRLYHTHLTLQHPAHHPNQITYAHKDIA</sequence>
<gene>
    <name evidence="1" type="ORF">F7725_015554</name>
</gene>
<dbReference type="EMBL" id="JAAKFY010000012">
    <property type="protein sequence ID" value="KAF3849057.1"/>
    <property type="molecule type" value="Genomic_DNA"/>
</dbReference>
<name>A0A7J5YKP0_DISMA</name>
<evidence type="ECO:0000313" key="1">
    <source>
        <dbReference type="EMBL" id="KAF3849057.1"/>
    </source>
</evidence>
<keyword evidence="2" id="KW-1185">Reference proteome</keyword>
<evidence type="ECO:0000313" key="2">
    <source>
        <dbReference type="Proteomes" id="UP000518266"/>
    </source>
</evidence>
<dbReference type="InterPro" id="IPR007715">
    <property type="entry name" value="Coq4"/>
</dbReference>
<organism evidence="1 2">
    <name type="scientific">Dissostichus mawsoni</name>
    <name type="common">Antarctic cod</name>
    <dbReference type="NCBI Taxonomy" id="36200"/>
    <lineage>
        <taxon>Eukaryota</taxon>
        <taxon>Metazoa</taxon>
        <taxon>Chordata</taxon>
        <taxon>Craniata</taxon>
        <taxon>Vertebrata</taxon>
        <taxon>Euteleostomi</taxon>
        <taxon>Actinopterygii</taxon>
        <taxon>Neopterygii</taxon>
        <taxon>Teleostei</taxon>
        <taxon>Neoteleostei</taxon>
        <taxon>Acanthomorphata</taxon>
        <taxon>Eupercaria</taxon>
        <taxon>Perciformes</taxon>
        <taxon>Notothenioidei</taxon>
        <taxon>Nototheniidae</taxon>
        <taxon>Dissostichus</taxon>
    </lineage>
</organism>
<accession>A0A7J5YKP0</accession>
<comment type="caution">
    <text evidence="1">The sequence shown here is derived from an EMBL/GenBank/DDBJ whole genome shotgun (WGS) entry which is preliminary data.</text>
</comment>
<reference evidence="1 2" key="1">
    <citation type="submission" date="2020-03" db="EMBL/GenBank/DDBJ databases">
        <title>Dissostichus mawsoni Genome sequencing and assembly.</title>
        <authorList>
            <person name="Park H."/>
        </authorList>
    </citation>
    <scope>NUCLEOTIDE SEQUENCE [LARGE SCALE GENOMIC DNA]</scope>
    <source>
        <strain evidence="1">DM0001</strain>
        <tissue evidence="1">Muscle</tissue>
    </source>
</reference>
<protein>
    <submittedName>
        <fullName evidence="1">Uncharacterized protein</fullName>
    </submittedName>
</protein>
<dbReference type="GO" id="GO:0006744">
    <property type="term" value="P:ubiquinone biosynthetic process"/>
    <property type="evidence" value="ECO:0007669"/>
    <property type="project" value="InterPro"/>
</dbReference>
<proteinExistence type="predicted"/>